<protein>
    <submittedName>
        <fullName evidence="2">Uncharacterized protein</fullName>
    </submittedName>
</protein>
<evidence type="ECO:0000313" key="2">
    <source>
        <dbReference type="EMBL" id="KPM36122.1"/>
    </source>
</evidence>
<accession>A0A0P7B3N9</accession>
<feature type="region of interest" description="Disordered" evidence="1">
    <location>
        <begin position="233"/>
        <end position="297"/>
    </location>
</feature>
<reference evidence="2 3" key="1">
    <citation type="submission" date="2015-09" db="EMBL/GenBank/DDBJ databases">
        <title>Draft genome of a European isolate of the apple canker pathogen Neonectria ditissima.</title>
        <authorList>
            <person name="Gomez-Cortecero A."/>
            <person name="Harrison R.J."/>
            <person name="Armitage A.D."/>
        </authorList>
    </citation>
    <scope>NUCLEOTIDE SEQUENCE [LARGE SCALE GENOMIC DNA]</scope>
    <source>
        <strain evidence="2 3">R09/05</strain>
    </source>
</reference>
<dbReference type="AlphaFoldDB" id="A0A0P7B3N9"/>
<organism evidence="2 3">
    <name type="scientific">Neonectria ditissima</name>
    <dbReference type="NCBI Taxonomy" id="78410"/>
    <lineage>
        <taxon>Eukaryota</taxon>
        <taxon>Fungi</taxon>
        <taxon>Dikarya</taxon>
        <taxon>Ascomycota</taxon>
        <taxon>Pezizomycotina</taxon>
        <taxon>Sordariomycetes</taxon>
        <taxon>Hypocreomycetidae</taxon>
        <taxon>Hypocreales</taxon>
        <taxon>Nectriaceae</taxon>
        <taxon>Neonectria</taxon>
    </lineage>
</organism>
<feature type="compositionally biased region" description="Basic and acidic residues" evidence="1">
    <location>
        <begin position="260"/>
        <end position="297"/>
    </location>
</feature>
<keyword evidence="3" id="KW-1185">Reference proteome</keyword>
<gene>
    <name evidence="2" type="ORF">AK830_g10444</name>
</gene>
<name>A0A0P7B3N9_9HYPO</name>
<evidence type="ECO:0000313" key="3">
    <source>
        <dbReference type="Proteomes" id="UP000050424"/>
    </source>
</evidence>
<feature type="compositionally biased region" description="Basic residues" evidence="1">
    <location>
        <begin position="248"/>
        <end position="259"/>
    </location>
</feature>
<comment type="caution">
    <text evidence="2">The sequence shown here is derived from an EMBL/GenBank/DDBJ whole genome shotgun (WGS) entry which is preliminary data.</text>
</comment>
<proteinExistence type="predicted"/>
<dbReference type="EMBL" id="LKCW01000217">
    <property type="protein sequence ID" value="KPM36122.1"/>
    <property type="molecule type" value="Genomic_DNA"/>
</dbReference>
<evidence type="ECO:0000256" key="1">
    <source>
        <dbReference type="SAM" id="MobiDB-lite"/>
    </source>
</evidence>
<dbReference type="Proteomes" id="UP000050424">
    <property type="component" value="Unassembled WGS sequence"/>
</dbReference>
<sequence length="297" mass="32887">MDGPSEVEAQLPFNHAIIGKGLANGAYANGDRMAPAAFDLSLLLPQEPILRHLSDIRTVISRSALGEAAITSSKKHGFFPQFKHLVKPMLPRLPNIHATHYPTSHTMSVTRTIIGEGSAYEAYANDDQIAPAAFDLSLPLPQEPILRHLSDVRTIDNASELSQLQCSANGAYTNGYRMAPAALDLNLLLQHKPLLNQLAAVQTMDNASEMEAQLACRKQQKDLYELARAISHGEATEDDERAAEAIRSNHRRRRKRPPTKTKETTAEDEEPLPKTKETIDEDKKDAEAIRNRDFLIS</sequence>